<organism evidence="1 2">
    <name type="scientific">Amborella trichopoda</name>
    <dbReference type="NCBI Taxonomy" id="13333"/>
    <lineage>
        <taxon>Eukaryota</taxon>
        <taxon>Viridiplantae</taxon>
        <taxon>Streptophyta</taxon>
        <taxon>Embryophyta</taxon>
        <taxon>Tracheophyta</taxon>
        <taxon>Spermatophyta</taxon>
        <taxon>Magnoliopsida</taxon>
        <taxon>Amborellales</taxon>
        <taxon>Amborellaceae</taxon>
        <taxon>Amborella</taxon>
    </lineage>
</organism>
<dbReference type="Proteomes" id="UP000017836">
    <property type="component" value="Unassembled WGS sequence"/>
</dbReference>
<gene>
    <name evidence="1" type="ORF">AMTR_s00110p00069350</name>
</gene>
<dbReference type="AlphaFoldDB" id="W1NX33"/>
<reference evidence="2" key="1">
    <citation type="journal article" date="2013" name="Science">
        <title>The Amborella genome and the evolution of flowering plants.</title>
        <authorList>
            <consortium name="Amborella Genome Project"/>
        </authorList>
    </citation>
    <scope>NUCLEOTIDE SEQUENCE [LARGE SCALE GENOMIC DNA]</scope>
</reference>
<evidence type="ECO:0000313" key="1">
    <source>
        <dbReference type="EMBL" id="ERM99908.1"/>
    </source>
</evidence>
<proteinExistence type="predicted"/>
<evidence type="ECO:0000313" key="2">
    <source>
        <dbReference type="Proteomes" id="UP000017836"/>
    </source>
</evidence>
<dbReference type="HOGENOM" id="CLU_2281263_0_0_1"/>
<sequence length="102" mass="11098">MEQIIVAVEGEEEGERKLREAALANKNKDHVHVLKEMSKEKEKIAIEPCCSSAGLVARTIFSKSQKIDGSIVVLSNINDSMRLETSSDLSSNVEDTAPPGNT</sequence>
<protein>
    <submittedName>
        <fullName evidence="1">Uncharacterized protein</fullName>
    </submittedName>
</protein>
<accession>W1NX33</accession>
<dbReference type="Gramene" id="ERM99908">
    <property type="protein sequence ID" value="ERM99908"/>
    <property type="gene ID" value="AMTR_s00110p00069350"/>
</dbReference>
<keyword evidence="2" id="KW-1185">Reference proteome</keyword>
<dbReference type="EMBL" id="KI394965">
    <property type="protein sequence ID" value="ERM99908.1"/>
    <property type="molecule type" value="Genomic_DNA"/>
</dbReference>
<name>W1NX33_AMBTC</name>